<dbReference type="GO" id="GO:0003723">
    <property type="term" value="F:RNA binding"/>
    <property type="evidence" value="ECO:0007669"/>
    <property type="project" value="InterPro"/>
</dbReference>
<feature type="compositionally biased region" description="Polar residues" evidence="17">
    <location>
        <begin position="556"/>
        <end position="584"/>
    </location>
</feature>
<comment type="cofactor">
    <cofactor evidence="3">
        <name>Zn(2+)</name>
        <dbReference type="ChEBI" id="CHEBI:29105"/>
    </cofactor>
</comment>
<feature type="domain" description="Pseudouridine synthase I TruA alpha/beta" evidence="18">
    <location>
        <begin position="312"/>
        <end position="419"/>
    </location>
</feature>
<comment type="catalytic activity">
    <reaction evidence="10">
        <text>a uridine in tRNA = a pseudouridine in tRNA</text>
        <dbReference type="Rhea" id="RHEA:54572"/>
        <dbReference type="Rhea" id="RHEA-COMP:13339"/>
        <dbReference type="Rhea" id="RHEA-COMP:13934"/>
        <dbReference type="ChEBI" id="CHEBI:65314"/>
        <dbReference type="ChEBI" id="CHEBI:65315"/>
    </reaction>
</comment>
<comment type="function">
    <text evidence="11">Formation of pseudouridine at positions 27 and 28 in the anticodon stem and loop of transfer RNAs; at positions 34 and 36 of intron-containing precursor tRNA(Ile) and at position 35 in the intron-containing tRNA(Tyr). Catalyzes pseudouridylation at position 44 in U2 snRNA. Also catalyzes pseudouridylation of mRNAs.</text>
</comment>
<evidence type="ECO:0000256" key="14">
    <source>
        <dbReference type="ARBA" id="ARBA00080858"/>
    </source>
</evidence>
<dbReference type="PANTHER" id="PTHR11142:SF4">
    <property type="entry name" value="PSEUDOURIDYLATE SYNTHASE 1 HOMOLOG"/>
    <property type="match status" value="1"/>
</dbReference>
<dbReference type="InterPro" id="IPR041708">
    <property type="entry name" value="PUS1/PUS2-like"/>
</dbReference>
<dbReference type="Proteomes" id="UP001162090">
    <property type="component" value="Chromosome 16"/>
</dbReference>
<comment type="catalytic activity">
    <reaction evidence="1">
        <text>a uridine in mRNA = a pseudouridine in mRNA</text>
        <dbReference type="Rhea" id="RHEA:56644"/>
        <dbReference type="Rhea" id="RHEA-COMP:14658"/>
        <dbReference type="Rhea" id="RHEA-COMP:14659"/>
        <dbReference type="ChEBI" id="CHEBI:65314"/>
        <dbReference type="ChEBI" id="CHEBI:65315"/>
    </reaction>
</comment>
<evidence type="ECO:0000256" key="12">
    <source>
        <dbReference type="ARBA" id="ARBA00073968"/>
    </source>
</evidence>
<dbReference type="InterPro" id="IPR001406">
    <property type="entry name" value="PsdUridine_synth_TruA"/>
</dbReference>
<dbReference type="GO" id="GO:0005634">
    <property type="term" value="C:nucleus"/>
    <property type="evidence" value="ECO:0007669"/>
    <property type="project" value="UniProtKB-SubCell"/>
</dbReference>
<comment type="subcellular location">
    <subcellularLocation>
        <location evidence="4">Nucleus</location>
    </subcellularLocation>
</comment>
<dbReference type="AlphaFoldDB" id="A0AA35NL11"/>
<dbReference type="GO" id="GO:0006397">
    <property type="term" value="P:mRNA processing"/>
    <property type="evidence" value="ECO:0007669"/>
    <property type="project" value="UniProtKB-KW"/>
</dbReference>
<dbReference type="GO" id="GO:1990481">
    <property type="term" value="P:mRNA pseudouridine synthesis"/>
    <property type="evidence" value="ECO:0007669"/>
    <property type="project" value="TreeGrafter"/>
</dbReference>
<evidence type="ECO:0000256" key="2">
    <source>
        <dbReference type="ARBA" id="ARBA00001832"/>
    </source>
</evidence>
<evidence type="ECO:0000256" key="13">
    <source>
        <dbReference type="ARBA" id="ARBA00079072"/>
    </source>
</evidence>
<dbReference type="GO" id="GO:0031119">
    <property type="term" value="P:tRNA pseudouridine synthesis"/>
    <property type="evidence" value="ECO:0007669"/>
    <property type="project" value="InterPro"/>
</dbReference>
<dbReference type="Pfam" id="PF01416">
    <property type="entry name" value="PseudoU_synth_1"/>
    <property type="match status" value="1"/>
</dbReference>
<feature type="region of interest" description="Disordered" evidence="17">
    <location>
        <begin position="517"/>
        <end position="591"/>
    </location>
</feature>
<evidence type="ECO:0000256" key="15">
    <source>
        <dbReference type="PIRSR" id="PIRSR641708-1"/>
    </source>
</evidence>
<organism evidence="19 20">
    <name type="scientific">Saccharomyces uvarum</name>
    <name type="common">Yeast</name>
    <name type="synonym">Saccharomyces bayanus var. uvarum</name>
    <dbReference type="NCBI Taxonomy" id="230603"/>
    <lineage>
        <taxon>Eukaryota</taxon>
        <taxon>Fungi</taxon>
        <taxon>Dikarya</taxon>
        <taxon>Ascomycota</taxon>
        <taxon>Saccharomycotina</taxon>
        <taxon>Saccharomycetes</taxon>
        <taxon>Saccharomycetales</taxon>
        <taxon>Saccharomycetaceae</taxon>
        <taxon>Saccharomyces</taxon>
    </lineage>
</organism>
<dbReference type="CDD" id="cd02568">
    <property type="entry name" value="PseudoU_synth_PUS1_PUS2"/>
    <property type="match status" value="1"/>
</dbReference>
<evidence type="ECO:0000259" key="18">
    <source>
        <dbReference type="Pfam" id="PF01416"/>
    </source>
</evidence>
<dbReference type="FunFam" id="3.30.70.660:FF:000002">
    <property type="entry name" value="tRNA pseudouridine synthase"/>
    <property type="match status" value="1"/>
</dbReference>
<evidence type="ECO:0000256" key="17">
    <source>
        <dbReference type="SAM" id="MobiDB-lite"/>
    </source>
</evidence>
<feature type="compositionally biased region" description="Basic and acidic residues" evidence="17">
    <location>
        <begin position="32"/>
        <end position="73"/>
    </location>
</feature>
<evidence type="ECO:0000256" key="11">
    <source>
        <dbReference type="ARBA" id="ARBA00053072"/>
    </source>
</evidence>
<dbReference type="InterPro" id="IPR020103">
    <property type="entry name" value="PsdUridine_synth_cat_dom_sf"/>
</dbReference>
<evidence type="ECO:0000256" key="1">
    <source>
        <dbReference type="ARBA" id="ARBA00001166"/>
    </source>
</evidence>
<evidence type="ECO:0000313" key="20">
    <source>
        <dbReference type="Proteomes" id="UP001162090"/>
    </source>
</evidence>
<dbReference type="FunFam" id="3.30.70.580:FF:000002">
    <property type="entry name" value="tRNA pseudouridine synthase"/>
    <property type="match status" value="1"/>
</dbReference>
<evidence type="ECO:0000256" key="9">
    <source>
        <dbReference type="ARBA" id="ARBA00023242"/>
    </source>
</evidence>
<evidence type="ECO:0000256" key="6">
    <source>
        <dbReference type="ARBA" id="ARBA00022664"/>
    </source>
</evidence>
<dbReference type="PANTHER" id="PTHR11142">
    <property type="entry name" value="PSEUDOURIDYLATE SYNTHASE"/>
    <property type="match status" value="1"/>
</dbReference>
<accession>A0AA35NL11</accession>
<dbReference type="EMBL" id="OX365927">
    <property type="protein sequence ID" value="CAI4052571.1"/>
    <property type="molecule type" value="Genomic_DNA"/>
</dbReference>
<dbReference type="GO" id="GO:0009982">
    <property type="term" value="F:pseudouridine synthase activity"/>
    <property type="evidence" value="ECO:0007669"/>
    <property type="project" value="InterPro"/>
</dbReference>
<evidence type="ECO:0000256" key="4">
    <source>
        <dbReference type="ARBA" id="ARBA00004123"/>
    </source>
</evidence>
<proteinExistence type="inferred from homology"/>
<sequence length="591" mass="67207">MSEENLRPSYDDDQVNEDVYKRGAQSKLTKARKADFDDNNEKENKKENKRDKRSKADDRHVDKRPKSGPRLDENGNPLPKEPRLPKRKVAVMVGYCGTGYHGMQYNPPNPTIEAALFKGFVDAGAISKDNSNDLKKNGFMRAARTDKGVHAGGNLISLKMIIEDPEIKQKINDNLPEGIRVWDIERVNKAFDCRKMCSSRWYEYLLPTYSLIGPKPSSILYRDIEESKIELPGVLDEDLESKEFWEAFKKDANEKFTPEEIEAILAYVPPARDDFDLNEELYQKVKKYKQLENAHRRKYRISDAKLAKFRAATAQYLGAHNFHNFTLGKDFKEPSAIRFMKEITVSDPFVIGEAQTEWVSIKIHGQSFMLHQIRKMISMATLITRCGCPVERISQAYGQQKINVPKAPALGLLLEAPVFEGYNKRLEQFGYKAIDFSKYQEEVDKFKMKNIYDKIYKEEVDENVFNAFFSYIDSFNKVTGARGEETAEKSGVAVQRSIFEFLTARGIPGLVEAPESNKKIKQRKRMEEKEAESNGTENATESEVAKSSDATESEVAESSNATESKVAESSNATESKVAESSNATETKEQEV</sequence>
<reference evidence="19" key="1">
    <citation type="submission" date="2022-10" db="EMBL/GenBank/DDBJ databases">
        <authorList>
            <person name="Byrne P K."/>
        </authorList>
    </citation>
    <scope>NUCLEOTIDE SEQUENCE</scope>
    <source>
        <strain evidence="19">CBS7001</strain>
    </source>
</reference>
<evidence type="ECO:0000256" key="3">
    <source>
        <dbReference type="ARBA" id="ARBA00001947"/>
    </source>
</evidence>
<comment type="catalytic activity">
    <reaction evidence="2">
        <text>uridine in snRNA = pseudouridine in snRNA</text>
        <dbReference type="Rhea" id="RHEA:51124"/>
        <dbReference type="Rhea" id="RHEA-COMP:12891"/>
        <dbReference type="Rhea" id="RHEA-COMP:12892"/>
        <dbReference type="ChEBI" id="CHEBI:65314"/>
        <dbReference type="ChEBI" id="CHEBI:65315"/>
    </reaction>
</comment>
<keyword evidence="9" id="KW-0539">Nucleus</keyword>
<dbReference type="InterPro" id="IPR020097">
    <property type="entry name" value="PsdUridine_synth_TruA_a/b_dom"/>
</dbReference>
<dbReference type="InterPro" id="IPR020095">
    <property type="entry name" value="PsdUridine_synth_TruA_C"/>
</dbReference>
<dbReference type="InterPro" id="IPR020094">
    <property type="entry name" value="TruA/RsuA/RluB/E/F_N"/>
</dbReference>
<dbReference type="Gene3D" id="3.30.70.580">
    <property type="entry name" value="Pseudouridine synthase I, catalytic domain, N-terminal subdomain"/>
    <property type="match status" value="1"/>
</dbReference>
<keyword evidence="6" id="KW-0507">mRNA processing</keyword>
<evidence type="ECO:0000256" key="7">
    <source>
        <dbReference type="ARBA" id="ARBA00022694"/>
    </source>
</evidence>
<evidence type="ECO:0000256" key="8">
    <source>
        <dbReference type="ARBA" id="ARBA00023235"/>
    </source>
</evidence>
<evidence type="ECO:0000256" key="5">
    <source>
        <dbReference type="ARBA" id="ARBA00009375"/>
    </source>
</evidence>
<gene>
    <name evidence="19" type="primary">SUVC16G0700</name>
    <name evidence="19" type="ORF">SUVC_16G0700</name>
</gene>
<evidence type="ECO:0000313" key="19">
    <source>
        <dbReference type="EMBL" id="CAI4052571.1"/>
    </source>
</evidence>
<comment type="similarity">
    <text evidence="5">Belongs to the tRNA pseudouridine synthase TruA family.</text>
</comment>
<name>A0AA35NL11_SACUV</name>
<dbReference type="SUPFAM" id="SSF55120">
    <property type="entry name" value="Pseudouridine synthase"/>
    <property type="match status" value="1"/>
</dbReference>
<keyword evidence="7" id="KW-0819">tRNA processing</keyword>
<feature type="active site" description="Nucleophile" evidence="15">
    <location>
        <position position="146"/>
    </location>
</feature>
<feature type="binding site" evidence="16">
    <location>
        <position position="202"/>
    </location>
    <ligand>
        <name>substrate</name>
    </ligand>
</feature>
<evidence type="ECO:0000256" key="16">
    <source>
        <dbReference type="PIRSR" id="PIRSR641708-2"/>
    </source>
</evidence>
<dbReference type="Gene3D" id="3.30.70.660">
    <property type="entry name" value="Pseudouridine synthase I, catalytic domain, C-terminal subdomain"/>
    <property type="match status" value="1"/>
</dbReference>
<evidence type="ECO:0000256" key="10">
    <source>
        <dbReference type="ARBA" id="ARBA00036943"/>
    </source>
</evidence>
<dbReference type="NCBIfam" id="TIGR00071">
    <property type="entry name" value="hisT_truA"/>
    <property type="match status" value="1"/>
</dbReference>
<dbReference type="GO" id="GO:0031120">
    <property type="term" value="P:snRNA pseudouridine synthesis"/>
    <property type="evidence" value="ECO:0007669"/>
    <property type="project" value="UniProtKB-ARBA"/>
</dbReference>
<protein>
    <recommendedName>
        <fullName evidence="12">tRNA pseudouridine synthase 1</fullName>
    </recommendedName>
    <alternativeName>
        <fullName evidence="13">tRNA pseudouridylate synthase 1</fullName>
    </alternativeName>
    <alternativeName>
        <fullName evidence="14">tRNA-uridine isomerase 1</fullName>
    </alternativeName>
</protein>
<feature type="compositionally biased region" description="Basic and acidic residues" evidence="17">
    <location>
        <begin position="1"/>
        <end position="10"/>
    </location>
</feature>
<feature type="region of interest" description="Disordered" evidence="17">
    <location>
        <begin position="1"/>
        <end position="85"/>
    </location>
</feature>
<keyword evidence="8" id="KW-0413">Isomerase</keyword>